<dbReference type="EMBL" id="GFPF01002319">
    <property type="protein sequence ID" value="MAA13465.1"/>
    <property type="molecule type" value="Transcribed_RNA"/>
</dbReference>
<evidence type="ECO:0000313" key="2">
    <source>
        <dbReference type="EMBL" id="MAA13465.1"/>
    </source>
</evidence>
<feature type="region of interest" description="Disordered" evidence="1">
    <location>
        <begin position="1"/>
        <end position="20"/>
    </location>
</feature>
<proteinExistence type="predicted"/>
<feature type="compositionally biased region" description="Polar residues" evidence="1">
    <location>
        <begin position="38"/>
        <end position="47"/>
    </location>
</feature>
<feature type="region of interest" description="Disordered" evidence="1">
    <location>
        <begin position="71"/>
        <end position="141"/>
    </location>
</feature>
<feature type="region of interest" description="Disordered" evidence="1">
    <location>
        <begin position="32"/>
        <end position="51"/>
    </location>
</feature>
<sequence length="141" mass="15399">MSSPSSSSSSEDDDFSQAGVATLLDVANHFQFDPLGSSRCQPRSNTPADPGIFTLIVESVPEYQQSLQRWCTTSANGHDERTAESTTSTRKDAKPQARRKKSQVAQGHNQQPANHGGRIRQVAKRVPGARRPSARVARGRR</sequence>
<name>A0A224Y9G3_9ACAR</name>
<protein>
    <submittedName>
        <fullName evidence="2">Uncharacterized protein</fullName>
    </submittedName>
</protein>
<reference evidence="2" key="1">
    <citation type="journal article" date="2017" name="Parasit. Vectors">
        <title>Sialotranscriptomics of Rhipicephalus zambeziensis reveals intricate expression profiles of secretory proteins and suggests tight temporal transcriptional regulation during blood-feeding.</title>
        <authorList>
            <person name="de Castro M.H."/>
            <person name="de Klerk D."/>
            <person name="Pienaar R."/>
            <person name="Rees D.J.G."/>
            <person name="Mans B.J."/>
        </authorList>
    </citation>
    <scope>NUCLEOTIDE SEQUENCE</scope>
    <source>
        <tissue evidence="2">Salivary glands</tissue>
    </source>
</reference>
<feature type="compositionally biased region" description="Low complexity" evidence="1">
    <location>
        <begin position="125"/>
        <end position="141"/>
    </location>
</feature>
<feature type="compositionally biased region" description="Basic and acidic residues" evidence="1">
    <location>
        <begin position="77"/>
        <end position="95"/>
    </location>
</feature>
<feature type="compositionally biased region" description="Polar residues" evidence="1">
    <location>
        <begin position="103"/>
        <end position="113"/>
    </location>
</feature>
<dbReference type="AlphaFoldDB" id="A0A224Y9G3"/>
<accession>A0A224Y9G3</accession>
<evidence type="ECO:0000256" key="1">
    <source>
        <dbReference type="SAM" id="MobiDB-lite"/>
    </source>
</evidence>
<organism evidence="2">
    <name type="scientific">Rhipicephalus zambeziensis</name>
    <dbReference type="NCBI Taxonomy" id="60191"/>
    <lineage>
        <taxon>Eukaryota</taxon>
        <taxon>Metazoa</taxon>
        <taxon>Ecdysozoa</taxon>
        <taxon>Arthropoda</taxon>
        <taxon>Chelicerata</taxon>
        <taxon>Arachnida</taxon>
        <taxon>Acari</taxon>
        <taxon>Parasitiformes</taxon>
        <taxon>Ixodida</taxon>
        <taxon>Ixodoidea</taxon>
        <taxon>Ixodidae</taxon>
        <taxon>Rhipicephalinae</taxon>
        <taxon>Rhipicephalus</taxon>
        <taxon>Rhipicephalus</taxon>
    </lineage>
</organism>